<evidence type="ECO:0000313" key="2">
    <source>
        <dbReference type="EMBL" id="QDS98703.1"/>
    </source>
</evidence>
<accession>A0A517MUZ5</accession>
<dbReference type="Proteomes" id="UP000319852">
    <property type="component" value="Chromosome"/>
</dbReference>
<sequence length="66" mass="7617">MLRVEVGQTGIYLRVLTVAVVGAFVIIVSDHTFWAINFLASRFKLVIAWIYFSGARLNRMSDQYYE</sequence>
<keyword evidence="3" id="KW-1185">Reference proteome</keyword>
<keyword evidence="1" id="KW-1133">Transmembrane helix</keyword>
<feature type="transmembrane region" description="Helical" evidence="1">
    <location>
        <begin position="12"/>
        <end position="28"/>
    </location>
</feature>
<keyword evidence="1" id="KW-0472">Membrane</keyword>
<organism evidence="2 3">
    <name type="scientific">Adhaeretor mobilis</name>
    <dbReference type="NCBI Taxonomy" id="1930276"/>
    <lineage>
        <taxon>Bacteria</taxon>
        <taxon>Pseudomonadati</taxon>
        <taxon>Planctomycetota</taxon>
        <taxon>Planctomycetia</taxon>
        <taxon>Pirellulales</taxon>
        <taxon>Lacipirellulaceae</taxon>
        <taxon>Adhaeretor</taxon>
    </lineage>
</organism>
<protein>
    <submittedName>
        <fullName evidence="2">Uncharacterized protein</fullName>
    </submittedName>
</protein>
<dbReference type="AlphaFoldDB" id="A0A517MUZ5"/>
<keyword evidence="1" id="KW-0812">Transmembrane</keyword>
<dbReference type="KEGG" id="amob:HG15A2_19850"/>
<name>A0A517MUZ5_9BACT</name>
<dbReference type="EMBL" id="CP036263">
    <property type="protein sequence ID" value="QDS98703.1"/>
    <property type="molecule type" value="Genomic_DNA"/>
</dbReference>
<reference evidence="2 3" key="1">
    <citation type="submission" date="2019-02" db="EMBL/GenBank/DDBJ databases">
        <title>Deep-cultivation of Planctomycetes and their phenomic and genomic characterization uncovers novel biology.</title>
        <authorList>
            <person name="Wiegand S."/>
            <person name="Jogler M."/>
            <person name="Boedeker C."/>
            <person name="Pinto D."/>
            <person name="Vollmers J."/>
            <person name="Rivas-Marin E."/>
            <person name="Kohn T."/>
            <person name="Peeters S.H."/>
            <person name="Heuer A."/>
            <person name="Rast P."/>
            <person name="Oberbeckmann S."/>
            <person name="Bunk B."/>
            <person name="Jeske O."/>
            <person name="Meyerdierks A."/>
            <person name="Storesund J.E."/>
            <person name="Kallscheuer N."/>
            <person name="Luecker S."/>
            <person name="Lage O.M."/>
            <person name="Pohl T."/>
            <person name="Merkel B.J."/>
            <person name="Hornburger P."/>
            <person name="Mueller R.-W."/>
            <person name="Bruemmer F."/>
            <person name="Labrenz M."/>
            <person name="Spormann A.M."/>
            <person name="Op den Camp H."/>
            <person name="Overmann J."/>
            <person name="Amann R."/>
            <person name="Jetten M.S.M."/>
            <person name="Mascher T."/>
            <person name="Medema M.H."/>
            <person name="Devos D.P."/>
            <person name="Kaster A.-K."/>
            <person name="Ovreas L."/>
            <person name="Rohde M."/>
            <person name="Galperin M.Y."/>
            <person name="Jogler C."/>
        </authorList>
    </citation>
    <scope>NUCLEOTIDE SEQUENCE [LARGE SCALE GENOMIC DNA]</scope>
    <source>
        <strain evidence="2 3">HG15A2</strain>
    </source>
</reference>
<evidence type="ECO:0000313" key="3">
    <source>
        <dbReference type="Proteomes" id="UP000319852"/>
    </source>
</evidence>
<gene>
    <name evidence="2" type="ORF">HG15A2_19850</name>
</gene>
<proteinExistence type="predicted"/>
<feature type="transmembrane region" description="Helical" evidence="1">
    <location>
        <begin position="34"/>
        <end position="52"/>
    </location>
</feature>
<evidence type="ECO:0000256" key="1">
    <source>
        <dbReference type="SAM" id="Phobius"/>
    </source>
</evidence>